<name>A0ABW9Z4D8_9FLAO</name>
<dbReference type="EMBL" id="JAABLM010000001">
    <property type="protein sequence ID" value="NBL63698.1"/>
    <property type="molecule type" value="Genomic_DNA"/>
</dbReference>
<evidence type="ECO:0000313" key="1">
    <source>
        <dbReference type="EMBL" id="NBL63698.1"/>
    </source>
</evidence>
<comment type="caution">
    <text evidence="1">The sequence shown here is derived from an EMBL/GenBank/DDBJ whole genome shotgun (WGS) entry which is preliminary data.</text>
</comment>
<proteinExistence type="predicted"/>
<organism evidence="1 2">
    <name type="scientific">Flavobacterium ichthyis</name>
    <dbReference type="NCBI Taxonomy" id="2698827"/>
    <lineage>
        <taxon>Bacteria</taxon>
        <taxon>Pseudomonadati</taxon>
        <taxon>Bacteroidota</taxon>
        <taxon>Flavobacteriia</taxon>
        <taxon>Flavobacteriales</taxon>
        <taxon>Flavobacteriaceae</taxon>
        <taxon>Flavobacterium</taxon>
    </lineage>
</organism>
<dbReference type="Proteomes" id="UP000798602">
    <property type="component" value="Unassembled WGS sequence"/>
</dbReference>
<sequence>MMKIILTVIFTFYFYWAFAEEKKPLPSRFESYKLENILGECDACGCSATGGSMGFNSLVSENFIGLRYLYQNYKSRDGVFNNSPWIDENFSTVQLWGRIPIGKKIEITALVPYQFLNRKKESGSQNLSGIGDINLLAFYNLYQTQNDSLALQHKILVGAGVKIPTGKFDNENNGSINPSFQLGTGSWDYSLATEYIVTRKNIGFNANLSYIFKTENNQNYQFGDQFNYGGGFFYTTNIKELIVVPQLGVSGENYQYNKDHREKVPLTKGDIFFGRIGLETAFKKFSAGMNVMLPINQNLNGNRVEANYRLAFNLNYIL</sequence>
<accession>A0ABW9Z4D8</accession>
<evidence type="ECO:0000313" key="2">
    <source>
        <dbReference type="Proteomes" id="UP000798602"/>
    </source>
</evidence>
<gene>
    <name evidence="1" type="ORF">GV828_00630</name>
</gene>
<protein>
    <submittedName>
        <fullName evidence="1">Transporter</fullName>
    </submittedName>
</protein>
<reference evidence="2" key="1">
    <citation type="submission" date="2020-01" db="EMBL/GenBank/DDBJ databases">
        <title>Sphingomonas sp. strain CSW-10.</title>
        <authorList>
            <person name="Chen W.-M."/>
        </authorList>
    </citation>
    <scope>NUCLEOTIDE SEQUENCE [LARGE SCALE GENOMIC DNA]</scope>
    <source>
        <strain evidence="2">NST-5</strain>
    </source>
</reference>
<keyword evidence="2" id="KW-1185">Reference proteome</keyword>